<reference evidence="3" key="1">
    <citation type="submission" date="2016-12" db="EMBL/GenBank/DDBJ databases">
        <authorList>
            <person name="Varghese N."/>
            <person name="Submissions S."/>
        </authorList>
    </citation>
    <scope>NUCLEOTIDE SEQUENCE [LARGE SCALE GENOMIC DNA]</scope>
    <source>
        <strain evidence="3">DSM 13020</strain>
    </source>
</reference>
<dbReference type="Proteomes" id="UP000184207">
    <property type="component" value="Unassembled WGS sequence"/>
</dbReference>
<protein>
    <submittedName>
        <fullName evidence="2">Uncharacterized protein</fullName>
    </submittedName>
</protein>
<keyword evidence="3" id="KW-1185">Reference proteome</keyword>
<name>A0A1M7SCJ5_FERGO</name>
<proteinExistence type="predicted"/>
<dbReference type="OrthoDB" id="47786at2"/>
<feature type="transmembrane region" description="Helical" evidence="1">
    <location>
        <begin position="7"/>
        <end position="26"/>
    </location>
</feature>
<organism evidence="2 3">
    <name type="scientific">Fervidobacterium gondwanense DSM 13020</name>
    <dbReference type="NCBI Taxonomy" id="1121883"/>
    <lineage>
        <taxon>Bacteria</taxon>
        <taxon>Thermotogati</taxon>
        <taxon>Thermotogota</taxon>
        <taxon>Thermotogae</taxon>
        <taxon>Thermotogales</taxon>
        <taxon>Fervidobacteriaceae</taxon>
        <taxon>Fervidobacterium</taxon>
    </lineage>
</organism>
<evidence type="ECO:0000313" key="2">
    <source>
        <dbReference type="EMBL" id="SHN56204.1"/>
    </source>
</evidence>
<keyword evidence="1" id="KW-0812">Transmembrane</keyword>
<dbReference type="AlphaFoldDB" id="A0A1M7SCJ5"/>
<dbReference type="RefSeq" id="WP_072758498.1">
    <property type="nucleotide sequence ID" value="NZ_FRDJ01000003.1"/>
</dbReference>
<keyword evidence="1" id="KW-1133">Transmembrane helix</keyword>
<dbReference type="STRING" id="1121883.SAMN02745226_00743"/>
<gene>
    <name evidence="2" type="ORF">SAMN02745226_00743</name>
</gene>
<evidence type="ECO:0000256" key="1">
    <source>
        <dbReference type="SAM" id="Phobius"/>
    </source>
</evidence>
<dbReference type="EMBL" id="FRDJ01000003">
    <property type="protein sequence ID" value="SHN56204.1"/>
    <property type="molecule type" value="Genomic_DNA"/>
</dbReference>
<keyword evidence="1" id="KW-0472">Membrane</keyword>
<accession>A0A1M7SCJ5</accession>
<feature type="transmembrane region" description="Helical" evidence="1">
    <location>
        <begin position="46"/>
        <end position="64"/>
    </location>
</feature>
<sequence>MDSKKDFRIVIILLILFSTFIFSRSGDLDSAKEGALMLQKSMSVPFPVNILYFYIGSLQLNNAVSASPYNVRIRYVRMEAFFEFVDNNKMAQDVVLEDGEFIVIIGDKKTLEAQEILKVYYMLTYTLLLKKDIVKGIYYYKKLKELQNSNNYVDKLKERFPNFKTANTAY</sequence>
<evidence type="ECO:0000313" key="3">
    <source>
        <dbReference type="Proteomes" id="UP000184207"/>
    </source>
</evidence>